<dbReference type="RefSeq" id="WP_038084344.1">
    <property type="nucleotide sequence ID" value="NZ_JMIR01000003.1"/>
</dbReference>
<organism evidence="3 4">
    <name type="scientific">Tumebacillus flagellatus</name>
    <dbReference type="NCBI Taxonomy" id="1157490"/>
    <lineage>
        <taxon>Bacteria</taxon>
        <taxon>Bacillati</taxon>
        <taxon>Bacillota</taxon>
        <taxon>Bacilli</taxon>
        <taxon>Bacillales</taxon>
        <taxon>Alicyclobacillaceae</taxon>
        <taxon>Tumebacillus</taxon>
    </lineage>
</organism>
<dbReference type="eggNOG" id="COG1463">
    <property type="taxonomic scope" value="Bacteria"/>
</dbReference>
<comment type="caution">
    <text evidence="3">The sequence shown here is derived from an EMBL/GenBank/DDBJ whole genome shotgun (WGS) entry which is preliminary data.</text>
</comment>
<dbReference type="InterPro" id="IPR001119">
    <property type="entry name" value="SLH_dom"/>
</dbReference>
<feature type="domain" description="SLH" evidence="2">
    <location>
        <begin position="315"/>
        <end position="372"/>
    </location>
</feature>
<accession>A0A074MFF4</accession>
<proteinExistence type="predicted"/>
<keyword evidence="1" id="KW-0732">Signal</keyword>
<dbReference type="STRING" id="1157490.EL26_03020"/>
<reference evidence="3 4" key="1">
    <citation type="journal article" date="2013" name="Int. J. Syst. Evol. Microbiol.">
        <title>Tumebacillus flagellatus sp. nov., an alpha-amylase/pullulanase-producing bacterium isolated from cassava wastewater.</title>
        <authorList>
            <person name="Wang Q."/>
            <person name="Xie N."/>
            <person name="Qin Y."/>
            <person name="Shen N."/>
            <person name="Zhu J."/>
            <person name="Mi H."/>
            <person name="Huang R."/>
        </authorList>
    </citation>
    <scope>NUCLEOTIDE SEQUENCE [LARGE SCALE GENOMIC DNA]</scope>
    <source>
        <strain evidence="3 4">GST4</strain>
    </source>
</reference>
<protein>
    <recommendedName>
        <fullName evidence="2">SLH domain-containing protein</fullName>
    </recommendedName>
</protein>
<keyword evidence="4" id="KW-1185">Reference proteome</keyword>
<dbReference type="PANTHER" id="PTHR43308">
    <property type="entry name" value="OUTER MEMBRANE PROTEIN ALPHA-RELATED"/>
    <property type="match status" value="1"/>
</dbReference>
<dbReference type="OrthoDB" id="504962at2"/>
<gene>
    <name evidence="3" type="ORF">EL26_03020</name>
</gene>
<feature type="domain" description="SLH" evidence="2">
    <location>
        <begin position="251"/>
        <end position="314"/>
    </location>
</feature>
<dbReference type="EMBL" id="JMIR01000003">
    <property type="protein sequence ID" value="KEO84507.1"/>
    <property type="molecule type" value="Genomic_DNA"/>
</dbReference>
<evidence type="ECO:0000313" key="4">
    <source>
        <dbReference type="Proteomes" id="UP000027931"/>
    </source>
</evidence>
<dbReference type="Pfam" id="PF00395">
    <property type="entry name" value="SLH"/>
    <property type="match status" value="3"/>
</dbReference>
<evidence type="ECO:0000313" key="3">
    <source>
        <dbReference type="EMBL" id="KEO84507.1"/>
    </source>
</evidence>
<evidence type="ECO:0000259" key="2">
    <source>
        <dbReference type="PROSITE" id="PS51272"/>
    </source>
</evidence>
<feature type="chain" id="PRO_5001697267" description="SLH domain-containing protein" evidence="1">
    <location>
        <begin position="28"/>
        <end position="428"/>
    </location>
</feature>
<dbReference type="InterPro" id="IPR051465">
    <property type="entry name" value="Cell_Envelope_Struct_Comp"/>
</dbReference>
<feature type="signal peptide" evidence="1">
    <location>
        <begin position="1"/>
        <end position="27"/>
    </location>
</feature>
<dbReference type="eggNOG" id="COG5492">
    <property type="taxonomic scope" value="Bacteria"/>
</dbReference>
<feature type="domain" description="SLH" evidence="2">
    <location>
        <begin position="373"/>
        <end position="428"/>
    </location>
</feature>
<dbReference type="Gene3D" id="2.170.130.30">
    <property type="match status" value="1"/>
</dbReference>
<evidence type="ECO:0000256" key="1">
    <source>
        <dbReference type="SAM" id="SignalP"/>
    </source>
</evidence>
<dbReference type="Proteomes" id="UP000027931">
    <property type="component" value="Unassembled WGS sequence"/>
</dbReference>
<dbReference type="PROSITE" id="PS51272">
    <property type="entry name" value="SLH"/>
    <property type="match status" value="3"/>
</dbReference>
<dbReference type="AlphaFoldDB" id="A0A074MFF4"/>
<dbReference type="Pfam" id="PF14478">
    <property type="entry name" value="DUF4430"/>
    <property type="match status" value="1"/>
</dbReference>
<dbReference type="InterPro" id="IPR027954">
    <property type="entry name" value="Transcobalamin-like_C"/>
</dbReference>
<sequence>MNHKLVKLAASSLLIAGLMAPALSVHAASEHTAHVKVRVVGPNGFSKTEYVSVGEESYQNTAGETIRMDKPNALGALVDIAAKDGFAYKATTSQFGVFVDKIGDIAGKSINDNTSWLFWINGEAAQVGADQAELHDGDEVVWGFSDYTQTLYPKVQISNQQPRVGDTVQVKVTAQKTTYDANWNATVTTVPVEGASVNGEEVNYLTDKDGVANVKVTAPGLLTLKVDKVDPATGLPLLIRTGDLNLLAGDDNAKFSDLDGYDWAKGNIMQFAHAGMVVGDGAGHFEPGRAVTRGELAKMIAPIAGGLEFGGEKQFSDVASDDPCNKFIQSVERLGIMTGDAEGTFRAGDPVTREELAIIIDRLTKKAPLADSTLAFDDAAQVSDFAKPYVAAAVKSGHMKGNGDDTFRPKAYANRAEVAVVLGALGND</sequence>
<name>A0A074MFF4_9BACL</name>